<accession>A0A2R6PBV7</accession>
<dbReference type="OrthoDB" id="6159439at2759"/>
<evidence type="ECO:0000313" key="2">
    <source>
        <dbReference type="Proteomes" id="UP000186601"/>
    </source>
</evidence>
<dbReference type="STRING" id="98765.A0A2R6PBV7"/>
<name>A0A2R6PBV7_9APHY</name>
<keyword evidence="2" id="KW-1185">Reference proteome</keyword>
<sequence>MDISFASIERTVLVKTKKRIAQATFFLSQPPTFYLEDEVASTVNSAVGTSVLRCWTQCHDWTENNEGSTVLQHEVLGPYIPLNYLLKNIILARPSSCPVKDEAIEPSGILNSAPAPSILGPSDETMSALPLPSCFAAVRQHQ</sequence>
<dbReference type="Proteomes" id="UP000186601">
    <property type="component" value="Unassembled WGS sequence"/>
</dbReference>
<dbReference type="AlphaFoldDB" id="A0A2R6PBV7"/>
<organism evidence="1 2">
    <name type="scientific">Hermanssonia centrifuga</name>
    <dbReference type="NCBI Taxonomy" id="98765"/>
    <lineage>
        <taxon>Eukaryota</taxon>
        <taxon>Fungi</taxon>
        <taxon>Dikarya</taxon>
        <taxon>Basidiomycota</taxon>
        <taxon>Agaricomycotina</taxon>
        <taxon>Agaricomycetes</taxon>
        <taxon>Polyporales</taxon>
        <taxon>Meruliaceae</taxon>
        <taxon>Hermanssonia</taxon>
    </lineage>
</organism>
<dbReference type="EMBL" id="MLYV02000503">
    <property type="protein sequence ID" value="PSR88715.1"/>
    <property type="molecule type" value="Genomic_DNA"/>
</dbReference>
<comment type="caution">
    <text evidence="1">The sequence shown here is derived from an EMBL/GenBank/DDBJ whole genome shotgun (WGS) entry which is preliminary data.</text>
</comment>
<reference evidence="1 2" key="1">
    <citation type="submission" date="2018-02" db="EMBL/GenBank/DDBJ databases">
        <title>Genome sequence of the basidiomycete white-rot fungus Phlebia centrifuga.</title>
        <authorList>
            <person name="Granchi Z."/>
            <person name="Peng M."/>
            <person name="de Vries R.P."/>
            <person name="Hilden K."/>
            <person name="Makela M.R."/>
            <person name="Grigoriev I."/>
            <person name="Riley R."/>
        </authorList>
    </citation>
    <scope>NUCLEOTIDE SEQUENCE [LARGE SCALE GENOMIC DNA]</scope>
    <source>
        <strain evidence="1 2">FBCC195</strain>
    </source>
</reference>
<protein>
    <submittedName>
        <fullName evidence="1">Uncharacterized protein</fullName>
    </submittedName>
</protein>
<gene>
    <name evidence="1" type="ORF">PHLCEN_2v5066</name>
</gene>
<evidence type="ECO:0000313" key="1">
    <source>
        <dbReference type="EMBL" id="PSR88715.1"/>
    </source>
</evidence>
<proteinExistence type="predicted"/>